<evidence type="ECO:0000313" key="2">
    <source>
        <dbReference type="Proteomes" id="UP001283361"/>
    </source>
</evidence>
<dbReference type="AlphaFoldDB" id="A0AAE0Z2Z6"/>
<protein>
    <submittedName>
        <fullName evidence="1">Uncharacterized protein</fullName>
    </submittedName>
</protein>
<organism evidence="1 2">
    <name type="scientific">Elysia crispata</name>
    <name type="common">lettuce slug</name>
    <dbReference type="NCBI Taxonomy" id="231223"/>
    <lineage>
        <taxon>Eukaryota</taxon>
        <taxon>Metazoa</taxon>
        <taxon>Spiralia</taxon>
        <taxon>Lophotrochozoa</taxon>
        <taxon>Mollusca</taxon>
        <taxon>Gastropoda</taxon>
        <taxon>Heterobranchia</taxon>
        <taxon>Euthyneura</taxon>
        <taxon>Panpulmonata</taxon>
        <taxon>Sacoglossa</taxon>
        <taxon>Placobranchoidea</taxon>
        <taxon>Plakobranchidae</taxon>
        <taxon>Elysia</taxon>
    </lineage>
</organism>
<accession>A0AAE0Z2Z6</accession>
<name>A0AAE0Z2Z6_9GAST</name>
<gene>
    <name evidence="1" type="ORF">RRG08_047494</name>
</gene>
<sequence>MTRHSDNEFSNNDYFSDGFCSIQPYHLPLLQQSLGVLISQECSGNDPDDELLPLYVSQLVRFGQLTPAPIDPLNLQGSISGRRLHCHENNTGWIIRTARVSPTSLCVRLLDVNLFVEIKIRLRLEIIPLCVSHAGLGLPKAALE</sequence>
<keyword evidence="2" id="KW-1185">Reference proteome</keyword>
<dbReference type="EMBL" id="JAWDGP010004796">
    <property type="protein sequence ID" value="KAK3761948.1"/>
    <property type="molecule type" value="Genomic_DNA"/>
</dbReference>
<reference evidence="1" key="1">
    <citation type="journal article" date="2023" name="G3 (Bethesda)">
        <title>A reference genome for the long-term kleptoplast-retaining sea slug Elysia crispata morphotype clarki.</title>
        <authorList>
            <person name="Eastman K.E."/>
            <person name="Pendleton A.L."/>
            <person name="Shaikh M.A."/>
            <person name="Suttiyut T."/>
            <person name="Ogas R."/>
            <person name="Tomko P."/>
            <person name="Gavelis G."/>
            <person name="Widhalm J.R."/>
            <person name="Wisecaver J.H."/>
        </authorList>
    </citation>
    <scope>NUCLEOTIDE SEQUENCE</scope>
    <source>
        <strain evidence="1">ECLA1</strain>
    </source>
</reference>
<dbReference type="Proteomes" id="UP001283361">
    <property type="component" value="Unassembled WGS sequence"/>
</dbReference>
<proteinExistence type="predicted"/>
<evidence type="ECO:0000313" key="1">
    <source>
        <dbReference type="EMBL" id="KAK3761948.1"/>
    </source>
</evidence>
<comment type="caution">
    <text evidence="1">The sequence shown here is derived from an EMBL/GenBank/DDBJ whole genome shotgun (WGS) entry which is preliminary data.</text>
</comment>